<dbReference type="SMART" id="SM00028">
    <property type="entry name" value="TPR"/>
    <property type="match status" value="12"/>
</dbReference>
<accession>A0A8J6PBJ8</accession>
<sequence length="1018" mass="118000">MNRLLVILFVCFSLSVFGQSSEKYNSVYAGFYRAEELYQKQQYGSARKEFRTFINGFNQPNDPMYIKALYYEGMSALELFNNDGVDLLKRFIMNYPESIYKHIIHFKLGNYYYRSKDYTDALAYYSKFTAKDLEEEFRNEYYFKVGYSNFQLGNNDAARNAFVEIKDGDSQYANPALYYFSHIAYTDKNYQTALDGFLKLEGDESFGKVVPYYILQIYYLQGKYDAVTEYAPKLENATVVNEKDISHLIGDAYYRIGKYDEAVPHLEAYDKLAETTRDEDYQMGYAYYKSGQYDKAVKVFDRVTRNEKDSLAQVAFYHIGESYIALKNNLSARSAFQKASEIDADLKLQEDALYQFAVLSYKLDINPYNESIRAFETYLNNYPNSKRKEDVYQYLVNVYTSTNNYQKALESLDRVDNKDITLRKVYQLIAYNYGIELYQKEQYQPAINTLKLVEKYPVNPQLSAKAVYWTADANYQLNNFNGAISGYKSYLGMPGATSEFKSDAYYNIGYANLYKGDTTAAIESFRTYAQEKPTNKRKLTDAYMRLADSYFMRRENQSAIQYYDLAINLNTSNQDQALYYKALTHGVKNEKQEKIKALLNLVNNYSTSKYVQDALFEIAFTYKLIPDYDNSLKYYEQLLRDYPNTSKEASIRIEMADIYYKQNNYKKAEAEYLTVLEKYSHDTICNAVGDGLQNVYAATKQVNKLEEYSKKYPCLNINGLTLENLVYNPAETDYHAKKYADAATKFEEYLAKYPQGYHAKKAVYYLADCYYELDNLPKSIENYEKILSEATSNFTELAAIRASRYYYNNKEYAKAIPHYERTEQVSSDPEVIFNAKTGLMRSYYQQTEYTPAAAYAKQVLASNLLKQENRLEAQYISGISNYHTKNYSDAISSLTYVSKNTTQALASEAKFLIAQIYFDQNKLAEADVTARDVLKMKPTYDYWIAKALILQTKILVKQNDLFQAEQTILSVIEQYPVETDGIKTEAQAVYDELMQLKNAPKSNITPQGTTVIEINEGK</sequence>
<dbReference type="Gene3D" id="1.25.40.10">
    <property type="entry name" value="Tetratricopeptide repeat domain"/>
    <property type="match status" value="7"/>
</dbReference>
<feature type="repeat" description="TPR" evidence="1">
    <location>
        <begin position="502"/>
        <end position="535"/>
    </location>
</feature>
<dbReference type="InterPro" id="IPR019734">
    <property type="entry name" value="TPR_rpt"/>
</dbReference>
<dbReference type="RefSeq" id="WP_216713662.1">
    <property type="nucleotide sequence ID" value="NZ_JACVEL010000002.1"/>
</dbReference>
<reference evidence="3" key="1">
    <citation type="submission" date="2020-09" db="EMBL/GenBank/DDBJ databases">
        <title>Taishania pollutisoli gen. nov., sp. nov., Isolated from Tetrabromobisphenol A-Contaminated Soil.</title>
        <authorList>
            <person name="Chen Q."/>
        </authorList>
    </citation>
    <scope>NUCLEOTIDE SEQUENCE</scope>
    <source>
        <strain evidence="3">CZZ-1</strain>
    </source>
</reference>
<gene>
    <name evidence="3" type="ORF">H9Y05_05015</name>
</gene>
<keyword evidence="2" id="KW-0732">Signal</keyword>
<name>A0A8J6PBJ8_9FLAO</name>
<feature type="repeat" description="TPR" evidence="1">
    <location>
        <begin position="540"/>
        <end position="573"/>
    </location>
</feature>
<dbReference type="AlphaFoldDB" id="A0A8J6PBJ8"/>
<comment type="caution">
    <text evidence="3">The sequence shown here is derived from an EMBL/GenBank/DDBJ whole genome shotgun (WGS) entry which is preliminary data.</text>
</comment>
<feature type="repeat" description="TPR" evidence="1">
    <location>
        <begin position="277"/>
        <end position="310"/>
    </location>
</feature>
<evidence type="ECO:0000256" key="2">
    <source>
        <dbReference type="SAM" id="SignalP"/>
    </source>
</evidence>
<dbReference type="Pfam" id="PF13432">
    <property type="entry name" value="TPR_16"/>
    <property type="match status" value="5"/>
</dbReference>
<dbReference type="PROSITE" id="PS50005">
    <property type="entry name" value="TPR"/>
    <property type="match status" value="4"/>
</dbReference>
<keyword evidence="4" id="KW-1185">Reference proteome</keyword>
<dbReference type="PANTHER" id="PTHR12558:SF13">
    <property type="entry name" value="CELL DIVISION CYCLE PROTEIN 27 HOMOLOG"/>
    <property type="match status" value="1"/>
</dbReference>
<feature type="repeat" description="TPR" evidence="1">
    <location>
        <begin position="612"/>
        <end position="645"/>
    </location>
</feature>
<dbReference type="Proteomes" id="UP000652681">
    <property type="component" value="Unassembled WGS sequence"/>
</dbReference>
<dbReference type="PANTHER" id="PTHR12558">
    <property type="entry name" value="CELL DIVISION CYCLE 16,23,27"/>
    <property type="match status" value="1"/>
</dbReference>
<feature type="signal peptide" evidence="2">
    <location>
        <begin position="1"/>
        <end position="18"/>
    </location>
</feature>
<feature type="chain" id="PRO_5035311032" evidence="2">
    <location>
        <begin position="19"/>
        <end position="1018"/>
    </location>
</feature>
<dbReference type="Pfam" id="PF13181">
    <property type="entry name" value="TPR_8"/>
    <property type="match status" value="3"/>
</dbReference>
<dbReference type="InterPro" id="IPR011990">
    <property type="entry name" value="TPR-like_helical_dom_sf"/>
</dbReference>
<dbReference type="EMBL" id="JACVEL010000002">
    <property type="protein sequence ID" value="MBC9811832.1"/>
    <property type="molecule type" value="Genomic_DNA"/>
</dbReference>
<evidence type="ECO:0000313" key="3">
    <source>
        <dbReference type="EMBL" id="MBC9811832.1"/>
    </source>
</evidence>
<keyword evidence="1" id="KW-0802">TPR repeat</keyword>
<evidence type="ECO:0000313" key="4">
    <source>
        <dbReference type="Proteomes" id="UP000652681"/>
    </source>
</evidence>
<evidence type="ECO:0000256" key="1">
    <source>
        <dbReference type="PROSITE-ProRule" id="PRU00339"/>
    </source>
</evidence>
<protein>
    <submittedName>
        <fullName evidence="3">Tetratricopeptide repeat protein</fullName>
    </submittedName>
</protein>
<proteinExistence type="predicted"/>
<dbReference type="SUPFAM" id="SSF48452">
    <property type="entry name" value="TPR-like"/>
    <property type="match status" value="6"/>
</dbReference>
<organism evidence="3 4">
    <name type="scientific">Taishania pollutisoli</name>
    <dbReference type="NCBI Taxonomy" id="2766479"/>
    <lineage>
        <taxon>Bacteria</taxon>
        <taxon>Pseudomonadati</taxon>
        <taxon>Bacteroidota</taxon>
        <taxon>Flavobacteriia</taxon>
        <taxon>Flavobacteriales</taxon>
        <taxon>Crocinitomicaceae</taxon>
        <taxon>Taishania</taxon>
    </lineage>
</organism>
<dbReference type="Pfam" id="PF13174">
    <property type="entry name" value="TPR_6"/>
    <property type="match status" value="1"/>
</dbReference>